<evidence type="ECO:0000313" key="4">
    <source>
        <dbReference type="Proteomes" id="UP000719412"/>
    </source>
</evidence>
<dbReference type="EMBL" id="JABDTM020026686">
    <property type="protein sequence ID" value="KAH0811625.1"/>
    <property type="molecule type" value="Genomic_DNA"/>
</dbReference>
<protein>
    <submittedName>
        <fullName evidence="3">Uncharacterized protein</fullName>
    </submittedName>
</protein>
<evidence type="ECO:0000256" key="2">
    <source>
        <dbReference type="SAM" id="Phobius"/>
    </source>
</evidence>
<feature type="region of interest" description="Disordered" evidence="1">
    <location>
        <begin position="266"/>
        <end position="285"/>
    </location>
</feature>
<evidence type="ECO:0000256" key="1">
    <source>
        <dbReference type="SAM" id="MobiDB-lite"/>
    </source>
</evidence>
<organism evidence="3 4">
    <name type="scientific">Tenebrio molitor</name>
    <name type="common">Yellow mealworm beetle</name>
    <dbReference type="NCBI Taxonomy" id="7067"/>
    <lineage>
        <taxon>Eukaryota</taxon>
        <taxon>Metazoa</taxon>
        <taxon>Ecdysozoa</taxon>
        <taxon>Arthropoda</taxon>
        <taxon>Hexapoda</taxon>
        <taxon>Insecta</taxon>
        <taxon>Pterygota</taxon>
        <taxon>Neoptera</taxon>
        <taxon>Endopterygota</taxon>
        <taxon>Coleoptera</taxon>
        <taxon>Polyphaga</taxon>
        <taxon>Cucujiformia</taxon>
        <taxon>Tenebrionidae</taxon>
        <taxon>Tenebrio</taxon>
    </lineage>
</organism>
<gene>
    <name evidence="3" type="ORF">GEV33_011164</name>
</gene>
<accession>A0A8J6L8D6</accession>
<name>A0A8J6L8D6_TENMO</name>
<keyword evidence="4" id="KW-1185">Reference proteome</keyword>
<sequence length="323" mass="36141">MIVVVLALKHSQKVRMESHREATDNKKKKDPIVLSMKVAVMVLLVLVASTNKALLSVIFCQLNNWTSRPHFALVHCHHSYKSSTKSDIDNQFEMQKTFLICAVLVMTAVMASQEVRKEDHREAKDNKEEEDPVELVVVLAVVLVVVLKSAAGFLPVLTPVARVELEPQSTRFASTRIRLAAMSPPRFQVVPSATHKSVCHSVRIFSPSTCLLSFGNFTNTICSELIKAYCRLDQCTMERCSDRNDLFRVIESVGIVGIGSIVRTTRRPTAHSSQKSFREQHRDKGHSATSVVANWFPKTRAIYVFFPISALAVTPGETKSQHK</sequence>
<reference evidence="3" key="2">
    <citation type="submission" date="2021-08" db="EMBL/GenBank/DDBJ databases">
        <authorList>
            <person name="Eriksson T."/>
        </authorList>
    </citation>
    <scope>NUCLEOTIDE SEQUENCE</scope>
    <source>
        <strain evidence="3">Stoneville</strain>
        <tissue evidence="3">Whole head</tissue>
    </source>
</reference>
<proteinExistence type="predicted"/>
<evidence type="ECO:0000313" key="3">
    <source>
        <dbReference type="EMBL" id="KAH0811625.1"/>
    </source>
</evidence>
<feature type="transmembrane region" description="Helical" evidence="2">
    <location>
        <begin position="97"/>
        <end position="115"/>
    </location>
</feature>
<reference evidence="3" key="1">
    <citation type="journal article" date="2020" name="J Insects Food Feed">
        <title>The yellow mealworm (Tenebrio molitor) genome: a resource for the emerging insects as food and feed industry.</title>
        <authorList>
            <person name="Eriksson T."/>
            <person name="Andere A."/>
            <person name="Kelstrup H."/>
            <person name="Emery V."/>
            <person name="Picard C."/>
        </authorList>
    </citation>
    <scope>NUCLEOTIDE SEQUENCE</scope>
    <source>
        <strain evidence="3">Stoneville</strain>
        <tissue evidence="3">Whole head</tissue>
    </source>
</reference>
<dbReference type="Proteomes" id="UP000719412">
    <property type="component" value="Unassembled WGS sequence"/>
</dbReference>
<feature type="compositionally biased region" description="Basic and acidic residues" evidence="1">
    <location>
        <begin position="276"/>
        <end position="285"/>
    </location>
</feature>
<keyword evidence="2" id="KW-1133">Transmembrane helix</keyword>
<dbReference type="AlphaFoldDB" id="A0A8J6L8D6"/>
<keyword evidence="2" id="KW-0812">Transmembrane</keyword>
<feature type="transmembrane region" description="Helical" evidence="2">
    <location>
        <begin position="135"/>
        <end position="157"/>
    </location>
</feature>
<keyword evidence="2" id="KW-0472">Membrane</keyword>
<feature type="transmembrane region" description="Helical" evidence="2">
    <location>
        <begin position="38"/>
        <end position="59"/>
    </location>
</feature>
<comment type="caution">
    <text evidence="3">The sequence shown here is derived from an EMBL/GenBank/DDBJ whole genome shotgun (WGS) entry which is preliminary data.</text>
</comment>